<comment type="catalytic activity">
    <reaction evidence="6 7">
        <text>4 porphobilinogen + H2O = hydroxymethylbilane + 4 NH4(+)</text>
        <dbReference type="Rhea" id="RHEA:13185"/>
        <dbReference type="ChEBI" id="CHEBI:15377"/>
        <dbReference type="ChEBI" id="CHEBI:28938"/>
        <dbReference type="ChEBI" id="CHEBI:57845"/>
        <dbReference type="ChEBI" id="CHEBI:58126"/>
        <dbReference type="EC" id="2.5.1.61"/>
    </reaction>
</comment>
<sequence length="303" mass="32253">MAEMLVIGSRGSPLALKQTEMVAAALAAAGVPTRVEVVHTEGDRVLDRPLSALGSVGVFAGELESALAAGRVDLAVHSLKDLPAQLAPGLMLGALLEREDPRDVLLSRVADLEDLPPGARIGTSSLRRTAFLRHRRPDLVVVPVRGNLGTRLRKWREEGWEALTLAAAGLLRMELGDLIRQYLDPWWMVPAPGQGVIAVEVRAADTRVRELVAGLDHAPTRRQVEAERAVLAAVGAGCQMPLGAYARWREDGRLEVAGQAASPDGRRLLRAERAGPPEAAAALGEAVGRALLDQGARDLLNPA</sequence>
<dbReference type="NCBIfam" id="TIGR00212">
    <property type="entry name" value="hemC"/>
    <property type="match status" value="1"/>
</dbReference>
<dbReference type="GO" id="GO:0004418">
    <property type="term" value="F:hydroxymethylbilane synthase activity"/>
    <property type="evidence" value="ECO:0007669"/>
    <property type="project" value="UniProtKB-UniRule"/>
</dbReference>
<evidence type="ECO:0000256" key="2">
    <source>
        <dbReference type="ARBA" id="ARBA00005638"/>
    </source>
</evidence>
<dbReference type="GO" id="GO:0006782">
    <property type="term" value="P:protoporphyrinogen IX biosynthetic process"/>
    <property type="evidence" value="ECO:0007669"/>
    <property type="project" value="UniProtKB-UniRule"/>
</dbReference>
<evidence type="ECO:0000256" key="4">
    <source>
        <dbReference type="ARBA" id="ARBA00022679"/>
    </source>
</evidence>
<dbReference type="EMBL" id="LR778114">
    <property type="protein sequence ID" value="CAB1128360.1"/>
    <property type="molecule type" value="Genomic_DNA"/>
</dbReference>
<dbReference type="PRINTS" id="PR00151">
    <property type="entry name" value="PORPHBDMNASE"/>
</dbReference>
<feature type="modified residue" description="S-(dipyrrolylmethanemethyl)cysteine" evidence="7">
    <location>
        <position position="238"/>
    </location>
</feature>
<dbReference type="Proteomes" id="UP000503399">
    <property type="component" value="Chromosome"/>
</dbReference>
<dbReference type="Pfam" id="PF01379">
    <property type="entry name" value="Porphobil_deam"/>
    <property type="match status" value="1"/>
</dbReference>
<evidence type="ECO:0000256" key="5">
    <source>
        <dbReference type="ARBA" id="ARBA00023244"/>
    </source>
</evidence>
<evidence type="ECO:0000259" key="9">
    <source>
        <dbReference type="Pfam" id="PF03900"/>
    </source>
</evidence>
<dbReference type="Gene3D" id="3.30.160.40">
    <property type="entry name" value="Porphobilinogen deaminase, C-terminal domain"/>
    <property type="match status" value="1"/>
</dbReference>
<dbReference type="HAMAP" id="MF_00260">
    <property type="entry name" value="Porphobil_deam"/>
    <property type="match status" value="1"/>
</dbReference>
<dbReference type="PANTHER" id="PTHR11557">
    <property type="entry name" value="PORPHOBILINOGEN DEAMINASE"/>
    <property type="match status" value="1"/>
</dbReference>
<gene>
    <name evidence="7 10" type="primary">hemC</name>
    <name evidence="10" type="ORF">R50_0854</name>
</gene>
<comment type="subunit">
    <text evidence="3 7">Monomer.</text>
</comment>
<evidence type="ECO:0000313" key="11">
    <source>
        <dbReference type="Proteomes" id="UP000503399"/>
    </source>
</evidence>
<dbReference type="AlphaFoldDB" id="A0A6F8ZFC0"/>
<dbReference type="InterPro" id="IPR022418">
    <property type="entry name" value="Porphobilinogen_deaminase_C"/>
</dbReference>
<evidence type="ECO:0000313" key="10">
    <source>
        <dbReference type="EMBL" id="CAB1128360.1"/>
    </source>
</evidence>
<dbReference type="SUPFAM" id="SSF54782">
    <property type="entry name" value="Porphobilinogen deaminase (hydroxymethylbilane synthase), C-terminal domain"/>
    <property type="match status" value="1"/>
</dbReference>
<feature type="domain" description="Porphobilinogen deaminase N-terminal" evidence="8">
    <location>
        <begin position="5"/>
        <end position="209"/>
    </location>
</feature>
<comment type="function">
    <text evidence="1 7">Tetrapolymerization of the monopyrrole PBG into the hydroxymethylbilane pre-uroporphyrinogen in several discrete steps.</text>
</comment>
<evidence type="ECO:0000256" key="7">
    <source>
        <dbReference type="HAMAP-Rule" id="MF_00260"/>
    </source>
</evidence>
<dbReference type="PIRSF" id="PIRSF001438">
    <property type="entry name" value="4pyrrol_synth_OHMeBilane_synth"/>
    <property type="match status" value="1"/>
</dbReference>
<dbReference type="EC" id="2.5.1.61" evidence="7"/>
<dbReference type="Gene3D" id="3.40.190.10">
    <property type="entry name" value="Periplasmic binding protein-like II"/>
    <property type="match status" value="2"/>
</dbReference>
<organism evidence="10 11">
    <name type="scientific">Candidatus Hydrogenisulfobacillus filiaventi</name>
    <dbReference type="NCBI Taxonomy" id="2707344"/>
    <lineage>
        <taxon>Bacteria</taxon>
        <taxon>Bacillati</taxon>
        <taxon>Bacillota</taxon>
        <taxon>Clostridia</taxon>
        <taxon>Eubacteriales</taxon>
        <taxon>Clostridiales Family XVII. Incertae Sedis</taxon>
        <taxon>Candidatus Hydrogenisulfobacillus</taxon>
    </lineage>
</organism>
<evidence type="ECO:0000259" key="8">
    <source>
        <dbReference type="Pfam" id="PF01379"/>
    </source>
</evidence>
<dbReference type="FunFam" id="3.40.190.10:FF:000005">
    <property type="entry name" value="Porphobilinogen deaminase"/>
    <property type="match status" value="1"/>
</dbReference>
<comment type="similarity">
    <text evidence="2 7">Belongs to the HMBS family.</text>
</comment>
<evidence type="ECO:0000256" key="6">
    <source>
        <dbReference type="ARBA" id="ARBA00048169"/>
    </source>
</evidence>
<comment type="miscellaneous">
    <text evidence="7">The porphobilinogen subunits are added to the dipyrromethane group.</text>
</comment>
<keyword evidence="4 7" id="KW-0808">Transferase</keyword>
<feature type="domain" description="Porphobilinogen deaminase C-terminal" evidence="9">
    <location>
        <begin position="223"/>
        <end position="292"/>
    </location>
</feature>
<dbReference type="InterPro" id="IPR000860">
    <property type="entry name" value="HemC"/>
</dbReference>
<evidence type="ECO:0000256" key="3">
    <source>
        <dbReference type="ARBA" id="ARBA00011245"/>
    </source>
</evidence>
<dbReference type="Pfam" id="PF03900">
    <property type="entry name" value="Porphobil_deamC"/>
    <property type="match status" value="1"/>
</dbReference>
<dbReference type="SUPFAM" id="SSF53850">
    <property type="entry name" value="Periplasmic binding protein-like II"/>
    <property type="match status" value="1"/>
</dbReference>
<reference evidence="10 11" key="1">
    <citation type="submission" date="2020-02" db="EMBL/GenBank/DDBJ databases">
        <authorList>
            <person name="Hogendoorn C."/>
        </authorList>
    </citation>
    <scope>NUCLEOTIDE SEQUENCE [LARGE SCALE GENOMIC DNA]</scope>
    <source>
        <strain evidence="10">R501</strain>
    </source>
</reference>
<keyword evidence="11" id="KW-1185">Reference proteome</keyword>
<dbReference type="KEGG" id="hfv:R50_0854"/>
<protein>
    <recommendedName>
        <fullName evidence="7">Porphobilinogen deaminase</fullName>
        <shortName evidence="7">PBG</shortName>
        <ecNumber evidence="7">2.5.1.61</ecNumber>
    </recommendedName>
    <alternativeName>
        <fullName evidence="7">Hydroxymethylbilane synthase</fullName>
        <shortName evidence="7">HMBS</shortName>
    </alternativeName>
    <alternativeName>
        <fullName evidence="7">Pre-uroporphyrinogen synthase</fullName>
    </alternativeName>
</protein>
<evidence type="ECO:0000256" key="1">
    <source>
        <dbReference type="ARBA" id="ARBA00002869"/>
    </source>
</evidence>
<dbReference type="InterPro" id="IPR022417">
    <property type="entry name" value="Porphobilin_deaminase_N"/>
</dbReference>
<dbReference type="InterPro" id="IPR036803">
    <property type="entry name" value="Porphobilinogen_deaminase_C_sf"/>
</dbReference>
<accession>A0A6F8ZFC0</accession>
<name>A0A6F8ZFC0_9FIRM</name>
<dbReference type="GO" id="GO:0005737">
    <property type="term" value="C:cytoplasm"/>
    <property type="evidence" value="ECO:0007669"/>
    <property type="project" value="UniProtKB-UniRule"/>
</dbReference>
<proteinExistence type="inferred from homology"/>
<dbReference type="PANTHER" id="PTHR11557:SF0">
    <property type="entry name" value="PORPHOBILINOGEN DEAMINASE"/>
    <property type="match status" value="1"/>
</dbReference>
<comment type="cofactor">
    <cofactor evidence="7">
        <name>dipyrromethane</name>
        <dbReference type="ChEBI" id="CHEBI:60342"/>
    </cofactor>
    <text evidence="7">Binds 1 dipyrromethane group covalently.</text>
</comment>
<keyword evidence="5 7" id="KW-0627">Porphyrin biosynthesis</keyword>